<comment type="caution">
    <text evidence="1">The sequence shown here is derived from an EMBL/GenBank/DDBJ whole genome shotgun (WGS) entry which is preliminary data.</text>
</comment>
<name>A0AA37HMG0_9HYPH</name>
<proteinExistence type="predicted"/>
<evidence type="ECO:0000313" key="2">
    <source>
        <dbReference type="Proteomes" id="UP001055108"/>
    </source>
</evidence>
<sequence length="64" mass="6979">MLRRSASIRNESGCPVIAPKPLSAPLMAFWRCSGSAAWRVICWTCRSRIALAARSCAMGRVRAA</sequence>
<evidence type="ECO:0000313" key="1">
    <source>
        <dbReference type="EMBL" id="GJD77848.1"/>
    </source>
</evidence>
<keyword evidence="2" id="KW-1185">Reference proteome</keyword>
<dbReference type="EMBL" id="BPQM01000024">
    <property type="protein sequence ID" value="GJD77848.1"/>
    <property type="molecule type" value="Genomic_DNA"/>
</dbReference>
<reference evidence="1" key="1">
    <citation type="journal article" date="2016" name="Front. Microbiol.">
        <title>Genome Sequence of the Piezophilic, Mesophilic Sulfate-Reducing Bacterium Desulfovibrio indicus J2T.</title>
        <authorList>
            <person name="Cao J."/>
            <person name="Maignien L."/>
            <person name="Shao Z."/>
            <person name="Alain K."/>
            <person name="Jebbar M."/>
        </authorList>
    </citation>
    <scope>NUCLEOTIDE SEQUENCE</scope>
    <source>
        <strain evidence="1">NBRC 103626</strain>
    </source>
</reference>
<protein>
    <submittedName>
        <fullName evidence="1">Uncharacterized protein</fullName>
    </submittedName>
</protein>
<dbReference type="Proteomes" id="UP001055108">
    <property type="component" value="Unassembled WGS sequence"/>
</dbReference>
<organism evidence="1 2">
    <name type="scientific">Methylobacterium gregans</name>
    <dbReference type="NCBI Taxonomy" id="374424"/>
    <lineage>
        <taxon>Bacteria</taxon>
        <taxon>Pseudomonadati</taxon>
        <taxon>Pseudomonadota</taxon>
        <taxon>Alphaproteobacteria</taxon>
        <taxon>Hyphomicrobiales</taxon>
        <taxon>Methylobacteriaceae</taxon>
        <taxon>Methylobacterium</taxon>
    </lineage>
</organism>
<accession>A0AA37HMG0</accession>
<gene>
    <name evidence="1" type="ORF">NBEOAGPD_1059</name>
</gene>
<dbReference type="AlphaFoldDB" id="A0AA37HMG0"/>
<reference evidence="1" key="2">
    <citation type="submission" date="2021-08" db="EMBL/GenBank/DDBJ databases">
        <authorList>
            <person name="Tani A."/>
            <person name="Ola A."/>
            <person name="Ogura Y."/>
            <person name="Katsura K."/>
            <person name="Hayashi T."/>
        </authorList>
    </citation>
    <scope>NUCLEOTIDE SEQUENCE</scope>
    <source>
        <strain evidence="1">NBRC 103626</strain>
    </source>
</reference>